<dbReference type="Proteomes" id="UP001189663">
    <property type="component" value="Unassembled WGS sequence"/>
</dbReference>
<evidence type="ECO:0000313" key="7">
    <source>
        <dbReference type="Proteomes" id="UP001189663"/>
    </source>
</evidence>
<dbReference type="AlphaFoldDB" id="A0ABC8QEV1"/>
<keyword evidence="3" id="KW-0663">Pyridoxal phosphate</keyword>
<dbReference type="Pfam" id="PF00291">
    <property type="entry name" value="PALP"/>
    <property type="match status" value="1"/>
</dbReference>
<dbReference type="PANTHER" id="PTHR48078">
    <property type="entry name" value="THREONINE DEHYDRATASE, MITOCHONDRIAL-RELATED"/>
    <property type="match status" value="1"/>
</dbReference>
<dbReference type="InterPro" id="IPR001926">
    <property type="entry name" value="TrpB-like_PALP"/>
</dbReference>
<evidence type="ECO:0000256" key="1">
    <source>
        <dbReference type="ARBA" id="ARBA00001933"/>
    </source>
</evidence>
<dbReference type="RefSeq" id="WP_316684350.1">
    <property type="nucleotide sequence ID" value="NZ_CATZAT010000007.1"/>
</dbReference>
<gene>
    <name evidence="6" type="primary">thadh_2</name>
    <name evidence="6" type="ORF">LMG18096_03307</name>
</gene>
<keyword evidence="7" id="KW-1185">Reference proteome</keyword>
<dbReference type="InterPro" id="IPR036052">
    <property type="entry name" value="TrpB-like_PALP_sf"/>
</dbReference>
<evidence type="ECO:0000256" key="4">
    <source>
        <dbReference type="ARBA" id="ARBA00023239"/>
    </source>
</evidence>
<dbReference type="PANTHER" id="PTHR48078:SF6">
    <property type="entry name" value="L-THREONINE DEHYDRATASE CATABOLIC TDCB"/>
    <property type="match status" value="1"/>
</dbReference>
<dbReference type="FunFam" id="3.40.50.1100:FF:000005">
    <property type="entry name" value="Threonine dehydratase catabolic"/>
    <property type="match status" value="1"/>
</dbReference>
<protein>
    <submittedName>
        <fullName evidence="6">L-threo-3-hydroxyaspartate ammonia-lyase</fullName>
        <ecNumber evidence="6">4.3.1.16</ecNumber>
    </submittedName>
</protein>
<proteinExistence type="inferred from homology"/>
<accession>A0ABC8QEV1</accession>
<evidence type="ECO:0000256" key="3">
    <source>
        <dbReference type="ARBA" id="ARBA00022898"/>
    </source>
</evidence>
<evidence type="ECO:0000259" key="5">
    <source>
        <dbReference type="Pfam" id="PF00291"/>
    </source>
</evidence>
<reference evidence="6 7" key="1">
    <citation type="submission" date="2023-07" db="EMBL/GenBank/DDBJ databases">
        <authorList>
            <person name="Peeters C."/>
        </authorList>
    </citation>
    <scope>NUCLEOTIDE SEQUENCE [LARGE SCALE GENOMIC DNA]</scope>
    <source>
        <strain evidence="6 7">LMG 18096</strain>
    </source>
</reference>
<comment type="cofactor">
    <cofactor evidence="1">
        <name>pyridoxal 5'-phosphate</name>
        <dbReference type="ChEBI" id="CHEBI:597326"/>
    </cofactor>
</comment>
<comment type="caution">
    <text evidence="6">The sequence shown here is derived from an EMBL/GenBank/DDBJ whole genome shotgun (WGS) entry which is preliminary data.</text>
</comment>
<dbReference type="Gene3D" id="3.40.50.1100">
    <property type="match status" value="2"/>
</dbReference>
<dbReference type="GO" id="GO:0030848">
    <property type="term" value="F:threo-3-hydroxyaspartate ammonia-lyase activity"/>
    <property type="evidence" value="ECO:0007669"/>
    <property type="project" value="UniProtKB-EC"/>
</dbReference>
<dbReference type="EC" id="4.3.1.16" evidence="6"/>
<dbReference type="SUPFAM" id="SSF53686">
    <property type="entry name" value="Tryptophan synthase beta subunit-like PLP-dependent enzymes"/>
    <property type="match status" value="1"/>
</dbReference>
<dbReference type="InterPro" id="IPR050147">
    <property type="entry name" value="Ser/Thr_Dehydratase"/>
</dbReference>
<evidence type="ECO:0000313" key="6">
    <source>
        <dbReference type="EMBL" id="CAJ0796770.1"/>
    </source>
</evidence>
<dbReference type="CDD" id="cd01562">
    <property type="entry name" value="Thr-dehyd"/>
    <property type="match status" value="1"/>
</dbReference>
<feature type="domain" description="Tryptophan synthase beta chain-like PALP" evidence="5">
    <location>
        <begin position="20"/>
        <end position="311"/>
    </location>
</feature>
<sequence>MEHRFGIADIRAAAQRLQGRIVRTPLLMSPRLNQEAGCNLFVKAESLQRTGAFKYRGALNKMLQLDEATRRKGVIAYSSGNHGHAVAAAASAVDTPAVIVLPNTVAKIKLENCRWWDAEIVLYDPQTEDRAEVGRVLIEERGLTLLPPFDDYDIIAGQGTCGLEICEQIAEMGATPDAVVINCSGGGLSAGVAEAVKSTFPNVQLYVVEPEGFTKMARSLVSGTPEKNPPLPKSVLDGIMGPVVGDRTLEVLRRYDVQGLTITEDDALKAVAIGFRDLKLVVEAAGMAGLAAVLKNRRQFAGKNVVVIASGGNVDPDVFQLALKTLPM</sequence>
<comment type="similarity">
    <text evidence="2">Belongs to the serine/threonine dehydratase family.</text>
</comment>
<dbReference type="EMBL" id="CATZAT010000007">
    <property type="protein sequence ID" value="CAJ0796770.1"/>
    <property type="molecule type" value="Genomic_DNA"/>
</dbReference>
<evidence type="ECO:0000256" key="2">
    <source>
        <dbReference type="ARBA" id="ARBA00010869"/>
    </source>
</evidence>
<organism evidence="6 7">
    <name type="scientific">Ralstonia holmesii</name>
    <dbReference type="NCBI Taxonomy" id="3058602"/>
    <lineage>
        <taxon>Bacteria</taxon>
        <taxon>Pseudomonadati</taxon>
        <taxon>Pseudomonadota</taxon>
        <taxon>Betaproteobacteria</taxon>
        <taxon>Burkholderiales</taxon>
        <taxon>Burkholderiaceae</taxon>
        <taxon>Ralstonia</taxon>
    </lineage>
</organism>
<name>A0ABC8QEV1_9RALS</name>
<keyword evidence="4 6" id="KW-0456">Lyase</keyword>